<keyword evidence="2" id="KW-1185">Reference proteome</keyword>
<accession>A0AAP0NIU5</accession>
<dbReference type="AlphaFoldDB" id="A0AAP0NIU5"/>
<comment type="caution">
    <text evidence="1">The sequence shown here is derived from an EMBL/GenBank/DDBJ whole genome shotgun (WGS) entry which is preliminary data.</text>
</comment>
<dbReference type="PANTHER" id="PTHR33384:SF27">
    <property type="entry name" value="OS05G0102500 PROTEIN"/>
    <property type="match status" value="1"/>
</dbReference>
<organism evidence="1 2">
    <name type="scientific">Liquidambar formosana</name>
    <name type="common">Formosan gum</name>
    <dbReference type="NCBI Taxonomy" id="63359"/>
    <lineage>
        <taxon>Eukaryota</taxon>
        <taxon>Viridiplantae</taxon>
        <taxon>Streptophyta</taxon>
        <taxon>Embryophyta</taxon>
        <taxon>Tracheophyta</taxon>
        <taxon>Spermatophyta</taxon>
        <taxon>Magnoliopsida</taxon>
        <taxon>eudicotyledons</taxon>
        <taxon>Gunneridae</taxon>
        <taxon>Pentapetalae</taxon>
        <taxon>Saxifragales</taxon>
        <taxon>Altingiaceae</taxon>
        <taxon>Liquidambar</taxon>
    </lineage>
</organism>
<dbReference type="EMBL" id="JBBPBK010000013">
    <property type="protein sequence ID" value="KAK9271779.1"/>
    <property type="molecule type" value="Genomic_DNA"/>
</dbReference>
<proteinExistence type="predicted"/>
<reference evidence="1 2" key="1">
    <citation type="journal article" date="2024" name="Plant J.">
        <title>Genome sequences and population genomics reveal climatic adaptation and genomic divergence between two closely related sweetgum species.</title>
        <authorList>
            <person name="Xu W.Q."/>
            <person name="Ren C.Q."/>
            <person name="Zhang X.Y."/>
            <person name="Comes H.P."/>
            <person name="Liu X.H."/>
            <person name="Li Y.G."/>
            <person name="Kettle C.J."/>
            <person name="Jalonen R."/>
            <person name="Gaisberger H."/>
            <person name="Ma Y.Z."/>
            <person name="Qiu Y.X."/>
        </authorList>
    </citation>
    <scope>NUCLEOTIDE SEQUENCE [LARGE SCALE GENOMIC DNA]</scope>
    <source>
        <strain evidence="1">Hangzhou</strain>
    </source>
</reference>
<dbReference type="PANTHER" id="PTHR33384">
    <property type="entry name" value="EXPRESSED PROTEIN"/>
    <property type="match status" value="1"/>
</dbReference>
<gene>
    <name evidence="1" type="ORF">L1049_002143</name>
</gene>
<name>A0AAP0NIU5_LIQFO</name>
<evidence type="ECO:0000313" key="2">
    <source>
        <dbReference type="Proteomes" id="UP001415857"/>
    </source>
</evidence>
<protein>
    <submittedName>
        <fullName evidence="1">Uncharacterized protein</fullName>
    </submittedName>
</protein>
<dbReference type="Proteomes" id="UP001415857">
    <property type="component" value="Unassembled WGS sequence"/>
</dbReference>
<evidence type="ECO:0000313" key="1">
    <source>
        <dbReference type="EMBL" id="KAK9271779.1"/>
    </source>
</evidence>
<sequence>METCSRILNLDQISFNNILGCASELKCNEQGSLHLPLSGPKEVICPEPRRAAMVPYIVDGLNRSCCKPKRNFPSHRGSSSLDIFNLFLNKDDIEDELDATSSQMDFVSCSPPVRTNNPLVHDVQFIRQTSVLGSPPRNTHGVKYSSAKVEEAPFHGTSTGEKPIVRIVGFASGGSKSHCISALA</sequence>